<sequence length="809" mass="91459">MSRRYSPSDRRSTLDPPFWPPRPPKVKVPAFDNSELLRRHALTAIGRLTNQAEQDVWAVLPFLADHWKFSTRPTGADLGNGLFQFQFATEQDLARALKYQPYHFLQWMIIFQRWEPTIDKDFPSQIPFWINVQGVSIHLWSEGILVSIAKSVGVLEKTEVSSTFFRMRVLVNGLKPLVLKTIVEFEDGKSRRLEEPINSISWEEIRGKSSHSSSGSRIFRISEDSSSQRRDAPASNNRTRNRQRHQTDRSRRFRESGGDVRRRDGHEPQRERIRPVLSPRHSISSFENDMRSSLSRRQRSSDPAPVNRRSHSFQEDSHPGPSVYRPLIDKGKGVQRKYSPVLEDNASRSQEVQGSCLASSHRDKDRPPPTKDALNAAMDELRGAEALGEFEATAEQMVRAAQPAPSSTSVQIPEEVTSSSVERVPVSQRLGPVNQPKPKRKVRSKQSPKRKVGRPPGKRASPKPLAGVKSKKLKLLNQQTIPFPRRRLILDQDHVSEDPMSPHRDEAQRAQLDRAMSNSACLELFSRGRCGELETSSHALFNCMFVQRVWRLAPLEGIDLFLVFTDVKLGLSWLKKKKTLPSVGLGYCALYPWICWTLWITRNQKVFSNILFSELETINKAIQDAKEWQFAQEPNSRFQVRSSMGLRAEVFSLNSTVIHTDAAWSVLTRSAGLGWTLKSPGIPLKKNSALSEHVPSPLVAEALVVRSALWSAHNLGLHDVILKSDCQVLTRAIISQSPLSEIHGILQDIASSSSSFSSFSCCHIPRTANVIADSLAKNSSIFVFSKLLINAKVDRQKKNIYKEYYNIGV</sequence>
<evidence type="ECO:0000313" key="5">
    <source>
        <dbReference type="Proteomes" id="UP000516314"/>
    </source>
</evidence>
<feature type="compositionally biased region" description="Basic and acidic residues" evidence="1">
    <location>
        <begin position="360"/>
        <end position="369"/>
    </location>
</feature>
<feature type="compositionally biased region" description="Basic and acidic residues" evidence="1">
    <location>
        <begin position="1"/>
        <end position="13"/>
    </location>
</feature>
<feature type="compositionally biased region" description="Basic and acidic residues" evidence="1">
    <location>
        <begin position="245"/>
        <end position="274"/>
    </location>
</feature>
<feature type="region of interest" description="Disordered" evidence="1">
    <location>
        <begin position="397"/>
        <end position="471"/>
    </location>
</feature>
<dbReference type="Pfam" id="PF14111">
    <property type="entry name" value="DUF4283"/>
    <property type="match status" value="1"/>
</dbReference>
<dbReference type="CDD" id="cd06222">
    <property type="entry name" value="RNase_H_like"/>
    <property type="match status" value="1"/>
</dbReference>
<dbReference type="SUPFAM" id="SSF53098">
    <property type="entry name" value="Ribonuclease H-like"/>
    <property type="match status" value="1"/>
</dbReference>
<dbReference type="InterPro" id="IPR040256">
    <property type="entry name" value="At4g02000-like"/>
</dbReference>
<dbReference type="InterPro" id="IPR012337">
    <property type="entry name" value="RNaseH-like_sf"/>
</dbReference>
<dbReference type="PANTHER" id="PTHR31286:SF163">
    <property type="entry name" value="ZINC KNUCKLE CX2CX4HX4C DOMAIN-CONTAINING PROTEIN"/>
    <property type="match status" value="1"/>
</dbReference>
<feature type="compositionally biased region" description="Basic and acidic residues" evidence="1">
    <location>
        <begin position="220"/>
        <end position="232"/>
    </location>
</feature>
<dbReference type="InterPro" id="IPR002156">
    <property type="entry name" value="RNaseH_domain"/>
</dbReference>
<dbReference type="InterPro" id="IPR044730">
    <property type="entry name" value="RNase_H-like_dom_plant"/>
</dbReference>
<evidence type="ECO:0000259" key="2">
    <source>
        <dbReference type="Pfam" id="PF13456"/>
    </source>
</evidence>
<feature type="compositionally biased region" description="Low complexity" evidence="1">
    <location>
        <begin position="210"/>
        <end position="219"/>
    </location>
</feature>
<reference evidence="4 5" key="1">
    <citation type="submission" date="2020-09" db="EMBL/GenBank/DDBJ databases">
        <authorList>
            <person name="Ashkenazy H."/>
        </authorList>
    </citation>
    <scope>NUCLEOTIDE SEQUENCE [LARGE SCALE GENOMIC DNA]</scope>
    <source>
        <strain evidence="5">cv. Cdm-0</strain>
    </source>
</reference>
<name>A0A7G2FFF0_ARATH</name>
<feature type="compositionally biased region" description="Polar residues" evidence="1">
    <location>
        <begin position="347"/>
        <end position="358"/>
    </location>
</feature>
<dbReference type="AlphaFoldDB" id="A0A7G2FFF0"/>
<evidence type="ECO:0000313" key="4">
    <source>
        <dbReference type="EMBL" id="CAD5333162.1"/>
    </source>
</evidence>
<dbReference type="GO" id="GO:0003676">
    <property type="term" value="F:nucleic acid binding"/>
    <property type="evidence" value="ECO:0007669"/>
    <property type="project" value="InterPro"/>
</dbReference>
<dbReference type="InterPro" id="IPR025558">
    <property type="entry name" value="DUF4283"/>
</dbReference>
<evidence type="ECO:0000259" key="3">
    <source>
        <dbReference type="Pfam" id="PF14111"/>
    </source>
</evidence>
<dbReference type="Proteomes" id="UP000516314">
    <property type="component" value="Chromosome 5"/>
</dbReference>
<proteinExistence type="predicted"/>
<dbReference type="GO" id="GO:0004523">
    <property type="term" value="F:RNA-DNA hybrid ribonuclease activity"/>
    <property type="evidence" value="ECO:0007669"/>
    <property type="project" value="InterPro"/>
</dbReference>
<feature type="domain" description="DUF4283" evidence="3">
    <location>
        <begin position="45"/>
        <end position="119"/>
    </location>
</feature>
<feature type="compositionally biased region" description="Polar residues" evidence="1">
    <location>
        <begin position="404"/>
        <end position="421"/>
    </location>
</feature>
<protein>
    <submittedName>
        <fullName evidence="4">(thale cress) hypothetical protein</fullName>
    </submittedName>
</protein>
<organism evidence="4 5">
    <name type="scientific">Arabidopsis thaliana</name>
    <name type="common">Mouse-ear cress</name>
    <dbReference type="NCBI Taxonomy" id="3702"/>
    <lineage>
        <taxon>Eukaryota</taxon>
        <taxon>Viridiplantae</taxon>
        <taxon>Streptophyta</taxon>
        <taxon>Embryophyta</taxon>
        <taxon>Tracheophyta</taxon>
        <taxon>Spermatophyta</taxon>
        <taxon>Magnoliopsida</taxon>
        <taxon>eudicotyledons</taxon>
        <taxon>Gunneridae</taxon>
        <taxon>Pentapetalae</taxon>
        <taxon>rosids</taxon>
        <taxon>malvids</taxon>
        <taxon>Brassicales</taxon>
        <taxon>Brassicaceae</taxon>
        <taxon>Camelineae</taxon>
        <taxon>Arabidopsis</taxon>
    </lineage>
</organism>
<evidence type="ECO:0000256" key="1">
    <source>
        <dbReference type="SAM" id="MobiDB-lite"/>
    </source>
</evidence>
<feature type="region of interest" description="Disordered" evidence="1">
    <location>
        <begin position="205"/>
        <end position="373"/>
    </location>
</feature>
<dbReference type="EMBL" id="LR881470">
    <property type="protein sequence ID" value="CAD5333162.1"/>
    <property type="molecule type" value="Genomic_DNA"/>
</dbReference>
<feature type="region of interest" description="Disordered" evidence="1">
    <location>
        <begin position="1"/>
        <end position="21"/>
    </location>
</feature>
<gene>
    <name evidence="4" type="ORF">AT9943_LOCUS20531</name>
</gene>
<accession>A0A7G2FFF0</accession>
<feature type="domain" description="RNase H type-1" evidence="2">
    <location>
        <begin position="660"/>
        <end position="778"/>
    </location>
</feature>
<dbReference type="Pfam" id="PF13456">
    <property type="entry name" value="RVT_3"/>
    <property type="match status" value="1"/>
</dbReference>
<feature type="compositionally biased region" description="Basic residues" evidence="1">
    <location>
        <begin position="437"/>
        <end position="461"/>
    </location>
</feature>
<dbReference type="Gene3D" id="3.30.420.10">
    <property type="entry name" value="Ribonuclease H-like superfamily/Ribonuclease H"/>
    <property type="match status" value="1"/>
</dbReference>
<dbReference type="InterPro" id="IPR036397">
    <property type="entry name" value="RNaseH_sf"/>
</dbReference>
<dbReference type="PANTHER" id="PTHR31286">
    <property type="entry name" value="GLYCINE-RICH CELL WALL STRUCTURAL PROTEIN 1.8-LIKE"/>
    <property type="match status" value="1"/>
</dbReference>